<keyword evidence="3" id="KW-0547">Nucleotide-binding</keyword>
<dbReference type="SUPFAM" id="SSF53613">
    <property type="entry name" value="Ribokinase-like"/>
    <property type="match status" value="1"/>
</dbReference>
<dbReference type="PROSITE" id="PS00583">
    <property type="entry name" value="PFKB_KINASES_1"/>
    <property type="match status" value="1"/>
</dbReference>
<dbReference type="Proteomes" id="UP000632828">
    <property type="component" value="Unassembled WGS sequence"/>
</dbReference>
<dbReference type="InterPro" id="IPR011611">
    <property type="entry name" value="PfkB_dom"/>
</dbReference>
<evidence type="ECO:0000256" key="5">
    <source>
        <dbReference type="ARBA" id="ARBA00022840"/>
    </source>
</evidence>
<evidence type="ECO:0000313" key="7">
    <source>
        <dbReference type="EMBL" id="MBD1399904.1"/>
    </source>
</evidence>
<reference evidence="7" key="1">
    <citation type="submission" date="2020-09" db="EMBL/GenBank/DDBJ databases">
        <title>Pelobacter alkaliphilus sp. nov., a novel anaerobic arsenate-reducing bacterium from terrestrial mud volcano.</title>
        <authorList>
            <person name="Khomyakova M.A."/>
            <person name="Merkel A.Y."/>
            <person name="Slobodkin A.I."/>
        </authorList>
    </citation>
    <scope>NUCLEOTIDE SEQUENCE</scope>
    <source>
        <strain evidence="7">M08fum</strain>
    </source>
</reference>
<organism evidence="7 8">
    <name type="scientific">Pelovirga terrestris</name>
    <dbReference type="NCBI Taxonomy" id="2771352"/>
    <lineage>
        <taxon>Bacteria</taxon>
        <taxon>Pseudomonadati</taxon>
        <taxon>Thermodesulfobacteriota</taxon>
        <taxon>Desulfuromonadia</taxon>
        <taxon>Geobacterales</taxon>
        <taxon>Geobacteraceae</taxon>
        <taxon>Pelovirga</taxon>
    </lineage>
</organism>
<dbReference type="Pfam" id="PF00294">
    <property type="entry name" value="PfkB"/>
    <property type="match status" value="1"/>
</dbReference>
<dbReference type="AlphaFoldDB" id="A0A8J6QKH8"/>
<dbReference type="InterPro" id="IPR050306">
    <property type="entry name" value="PfkB_Carbo_kinase"/>
</dbReference>
<name>A0A8J6QKH8_9BACT</name>
<keyword evidence="5" id="KW-0067">ATP-binding</keyword>
<evidence type="ECO:0000259" key="6">
    <source>
        <dbReference type="Pfam" id="PF00294"/>
    </source>
</evidence>
<dbReference type="GO" id="GO:0016301">
    <property type="term" value="F:kinase activity"/>
    <property type="evidence" value="ECO:0007669"/>
    <property type="project" value="UniProtKB-KW"/>
</dbReference>
<dbReference type="RefSeq" id="WP_191154185.1">
    <property type="nucleotide sequence ID" value="NZ_JACWUN010000004.1"/>
</dbReference>
<evidence type="ECO:0000256" key="1">
    <source>
        <dbReference type="ARBA" id="ARBA00010688"/>
    </source>
</evidence>
<evidence type="ECO:0000256" key="3">
    <source>
        <dbReference type="ARBA" id="ARBA00022741"/>
    </source>
</evidence>
<comment type="similarity">
    <text evidence="1">Belongs to the carbohydrate kinase PfkB family.</text>
</comment>
<dbReference type="PANTHER" id="PTHR43085">
    <property type="entry name" value="HEXOKINASE FAMILY MEMBER"/>
    <property type="match status" value="1"/>
</dbReference>
<dbReference type="PANTHER" id="PTHR43085:SF1">
    <property type="entry name" value="PSEUDOURIDINE KINASE-RELATED"/>
    <property type="match status" value="1"/>
</dbReference>
<evidence type="ECO:0000256" key="2">
    <source>
        <dbReference type="ARBA" id="ARBA00022679"/>
    </source>
</evidence>
<sequence length="296" mass="32184">MSDQQIIVFGEVLFDCFPTGEQILGGAPFNVAWHLAALGADPCLVSAIGDDDLGRQILSAMNNWNMRTDGVQINREYPTGRVEVQIADGQPAYQISEGVAYDHIRADLLPAGGADVILYHGTLALRHKESQETFDALAGRHGCRLFVDINLRSPWWEKGAVIHRIKQARWAKMNSDELRELGFDDPDTTVAMAELMAQTNLEQLIVTRGADGALVRTRTGELIPVAAPPIKRYIDTVGAGDAFSAVYLHGLMTGRAIEKNIALAQQLAANVIGMRGAIPTDATLYHPLTTTGCDHV</sequence>
<dbReference type="InterPro" id="IPR029056">
    <property type="entry name" value="Ribokinase-like"/>
</dbReference>
<comment type="caution">
    <text evidence="7">The sequence shown here is derived from an EMBL/GenBank/DDBJ whole genome shotgun (WGS) entry which is preliminary data.</text>
</comment>
<proteinExistence type="inferred from homology"/>
<dbReference type="InterPro" id="IPR002173">
    <property type="entry name" value="Carboh/pur_kinase_PfkB_CS"/>
</dbReference>
<protein>
    <submittedName>
        <fullName evidence="7">Carbohydrate kinase</fullName>
    </submittedName>
</protein>
<keyword evidence="8" id="KW-1185">Reference proteome</keyword>
<accession>A0A8J6QKH8</accession>
<evidence type="ECO:0000313" key="8">
    <source>
        <dbReference type="Proteomes" id="UP000632828"/>
    </source>
</evidence>
<dbReference type="Gene3D" id="3.40.1190.20">
    <property type="match status" value="1"/>
</dbReference>
<gene>
    <name evidence="7" type="ORF">ICT70_04390</name>
</gene>
<keyword evidence="4 7" id="KW-0418">Kinase</keyword>
<dbReference type="GO" id="GO:0005524">
    <property type="term" value="F:ATP binding"/>
    <property type="evidence" value="ECO:0007669"/>
    <property type="project" value="UniProtKB-KW"/>
</dbReference>
<dbReference type="EMBL" id="JACWUN010000004">
    <property type="protein sequence ID" value="MBD1399904.1"/>
    <property type="molecule type" value="Genomic_DNA"/>
</dbReference>
<evidence type="ECO:0000256" key="4">
    <source>
        <dbReference type="ARBA" id="ARBA00022777"/>
    </source>
</evidence>
<keyword evidence="2" id="KW-0808">Transferase</keyword>
<feature type="domain" description="Carbohydrate kinase PfkB" evidence="6">
    <location>
        <begin position="19"/>
        <end position="279"/>
    </location>
</feature>